<feature type="domain" description="Lipopolysaccharide assembly protein A" evidence="6">
    <location>
        <begin position="21"/>
        <end position="57"/>
    </location>
</feature>
<feature type="transmembrane region" description="Helical" evidence="5">
    <location>
        <begin position="39"/>
        <end position="58"/>
    </location>
</feature>
<organism evidence="7 8">
    <name type="scientific">Flagellimonas lutaonensis</name>
    <dbReference type="NCBI Taxonomy" id="516051"/>
    <lineage>
        <taxon>Bacteria</taxon>
        <taxon>Pseudomonadati</taxon>
        <taxon>Bacteroidota</taxon>
        <taxon>Flavobacteriia</taxon>
        <taxon>Flavobacteriales</taxon>
        <taxon>Flavobacteriaceae</taxon>
        <taxon>Flagellimonas</taxon>
    </lineage>
</organism>
<evidence type="ECO:0000256" key="2">
    <source>
        <dbReference type="ARBA" id="ARBA00022692"/>
    </source>
</evidence>
<dbReference type="PANTHER" id="PTHR41335">
    <property type="entry name" value="MEMBRANE PROTEIN-RELATED"/>
    <property type="match status" value="1"/>
</dbReference>
<accession>A0A0D5YTW7</accession>
<proteinExistence type="predicted"/>
<evidence type="ECO:0000313" key="7">
    <source>
        <dbReference type="EMBL" id="AKA35339.1"/>
    </source>
</evidence>
<dbReference type="PANTHER" id="PTHR41335:SF1">
    <property type="entry name" value="MEMBRANE PROTEIN"/>
    <property type="match status" value="1"/>
</dbReference>
<keyword evidence="1" id="KW-1003">Cell membrane</keyword>
<gene>
    <name evidence="7" type="ORF">VC82_1728</name>
</gene>
<dbReference type="STRING" id="516051.VC82_1728"/>
<reference evidence="7 8" key="1">
    <citation type="submission" date="2015-03" db="EMBL/GenBank/DDBJ databases">
        <title>Complete genome sequence of Muricauda lutaonensis CC-HSB-11T, isolated from a coastal hot spring.</title>
        <authorList>
            <person name="Kim K.M."/>
        </authorList>
    </citation>
    <scope>NUCLEOTIDE SEQUENCE [LARGE SCALE GENOMIC DNA]</scope>
    <source>
        <strain evidence="7 8">CC-HSB-11</strain>
    </source>
</reference>
<evidence type="ECO:0000256" key="4">
    <source>
        <dbReference type="ARBA" id="ARBA00023136"/>
    </source>
</evidence>
<dbReference type="InterPro" id="IPR010445">
    <property type="entry name" value="LapA_dom"/>
</dbReference>
<evidence type="ECO:0000256" key="3">
    <source>
        <dbReference type="ARBA" id="ARBA00022989"/>
    </source>
</evidence>
<keyword evidence="3 5" id="KW-1133">Transmembrane helix</keyword>
<dbReference type="GO" id="GO:0005886">
    <property type="term" value="C:plasma membrane"/>
    <property type="evidence" value="ECO:0007669"/>
    <property type="project" value="InterPro"/>
</dbReference>
<evidence type="ECO:0000313" key="8">
    <source>
        <dbReference type="Proteomes" id="UP000032726"/>
    </source>
</evidence>
<keyword evidence="2 5" id="KW-0812">Transmembrane</keyword>
<dbReference type="HOGENOM" id="CLU_198981_0_0_10"/>
<dbReference type="KEGG" id="mlt:VC82_1728"/>
<dbReference type="Proteomes" id="UP000032726">
    <property type="component" value="Chromosome"/>
</dbReference>
<protein>
    <recommendedName>
        <fullName evidence="6">Lipopolysaccharide assembly protein A domain-containing protein</fullName>
    </recommendedName>
</protein>
<dbReference type="Pfam" id="PF06305">
    <property type="entry name" value="LapA_dom"/>
    <property type="match status" value="1"/>
</dbReference>
<dbReference type="EMBL" id="CP011071">
    <property type="protein sequence ID" value="AKA35339.1"/>
    <property type="molecule type" value="Genomic_DNA"/>
</dbReference>
<sequence>MGTKHWIALLIAIIIVIFSLQNAEVTSVRFLIWKVDASRILIILGSFVLGVLVGVIFLKRKKNIK</sequence>
<keyword evidence="8" id="KW-1185">Reference proteome</keyword>
<keyword evidence="4 5" id="KW-0472">Membrane</keyword>
<evidence type="ECO:0000256" key="1">
    <source>
        <dbReference type="ARBA" id="ARBA00022475"/>
    </source>
</evidence>
<dbReference type="RefSeq" id="WP_045802003.1">
    <property type="nucleotide sequence ID" value="NZ_CP011071.1"/>
</dbReference>
<evidence type="ECO:0000259" key="6">
    <source>
        <dbReference type="Pfam" id="PF06305"/>
    </source>
</evidence>
<dbReference type="AlphaFoldDB" id="A0A0D5YTW7"/>
<evidence type="ECO:0000256" key="5">
    <source>
        <dbReference type="SAM" id="Phobius"/>
    </source>
</evidence>
<name>A0A0D5YTW7_9FLAO</name>